<protein>
    <submittedName>
        <fullName evidence="3">Uncharacterized protein</fullName>
    </submittedName>
</protein>
<dbReference type="PROSITE" id="PS51420">
    <property type="entry name" value="RHO"/>
    <property type="match status" value="1"/>
</dbReference>
<dbReference type="InterPro" id="IPR003578">
    <property type="entry name" value="Small_GTPase_Rho"/>
</dbReference>
<dbReference type="Proteomes" id="UP001159427">
    <property type="component" value="Unassembled WGS sequence"/>
</dbReference>
<evidence type="ECO:0000256" key="2">
    <source>
        <dbReference type="ARBA" id="ARBA00023134"/>
    </source>
</evidence>
<reference evidence="3 4" key="1">
    <citation type="submission" date="2022-05" db="EMBL/GenBank/DDBJ databases">
        <authorList>
            <consortium name="Genoscope - CEA"/>
            <person name="William W."/>
        </authorList>
    </citation>
    <scope>NUCLEOTIDE SEQUENCE [LARGE SCALE GENOMIC DNA]</scope>
</reference>
<organism evidence="3 4">
    <name type="scientific">Porites evermanni</name>
    <dbReference type="NCBI Taxonomy" id="104178"/>
    <lineage>
        <taxon>Eukaryota</taxon>
        <taxon>Metazoa</taxon>
        <taxon>Cnidaria</taxon>
        <taxon>Anthozoa</taxon>
        <taxon>Hexacorallia</taxon>
        <taxon>Scleractinia</taxon>
        <taxon>Fungiina</taxon>
        <taxon>Poritidae</taxon>
        <taxon>Porites</taxon>
    </lineage>
</organism>
<evidence type="ECO:0000313" key="3">
    <source>
        <dbReference type="EMBL" id="CAH3194000.1"/>
    </source>
</evidence>
<evidence type="ECO:0000313" key="4">
    <source>
        <dbReference type="Proteomes" id="UP001159427"/>
    </source>
</evidence>
<keyword evidence="2" id="KW-0342">GTP-binding</keyword>
<evidence type="ECO:0000256" key="1">
    <source>
        <dbReference type="ARBA" id="ARBA00022741"/>
    </source>
</evidence>
<dbReference type="PROSITE" id="PS51419">
    <property type="entry name" value="RAB"/>
    <property type="match status" value="1"/>
</dbReference>
<dbReference type="SMART" id="SM00175">
    <property type="entry name" value="RAB"/>
    <property type="match status" value="1"/>
</dbReference>
<comment type="caution">
    <text evidence="3">The sequence shown here is derived from an EMBL/GenBank/DDBJ whole genome shotgun (WGS) entry which is preliminary data.</text>
</comment>
<dbReference type="SMART" id="SM00174">
    <property type="entry name" value="RHO"/>
    <property type="match status" value="1"/>
</dbReference>
<accession>A0ABN8SR58</accession>
<dbReference type="InterPro" id="IPR001806">
    <property type="entry name" value="Small_GTPase"/>
</dbReference>
<sequence>MCFWCEIPSAEKEAFWQEHSCEGIQFKDVTRLRINLLGDAACETTSLLGAFNAKHYPYHEPYLQFKLLMFQGNPCELVFTNITGVEDYRLRTVMYLGADVTLLCYSVDCQESFANISNKWFPEVKSHCPKTPVILVGLRRNDETGQSSRKLHDNRQVVTVNSGKKLRSAIGASDFMECSALKGEGVQDVLESAIKATLKNRKKEQLKRRLRGFVSCCTFP</sequence>
<dbReference type="PRINTS" id="PR00449">
    <property type="entry name" value="RASTRNSFRMNG"/>
</dbReference>
<keyword evidence="1" id="KW-0547">Nucleotide-binding</keyword>
<dbReference type="Gene3D" id="3.40.50.300">
    <property type="entry name" value="P-loop containing nucleotide triphosphate hydrolases"/>
    <property type="match status" value="1"/>
</dbReference>
<dbReference type="InterPro" id="IPR027417">
    <property type="entry name" value="P-loop_NTPase"/>
</dbReference>
<name>A0ABN8SR58_9CNID</name>
<dbReference type="Pfam" id="PF00071">
    <property type="entry name" value="Ras"/>
    <property type="match status" value="1"/>
</dbReference>
<dbReference type="PANTHER" id="PTHR24072">
    <property type="entry name" value="RHO FAMILY GTPASE"/>
    <property type="match status" value="1"/>
</dbReference>
<dbReference type="EMBL" id="CALNXI010003672">
    <property type="protein sequence ID" value="CAH3194000.1"/>
    <property type="molecule type" value="Genomic_DNA"/>
</dbReference>
<gene>
    <name evidence="3" type="ORF">PEVE_00026934</name>
</gene>
<keyword evidence="4" id="KW-1185">Reference proteome</keyword>
<dbReference type="SUPFAM" id="SSF52540">
    <property type="entry name" value="P-loop containing nucleoside triphosphate hydrolases"/>
    <property type="match status" value="1"/>
</dbReference>
<proteinExistence type="predicted"/>